<dbReference type="AlphaFoldDB" id="A0A803NJD4"/>
<keyword evidence="3" id="KW-1185">Reference proteome</keyword>
<dbReference type="EMBL" id="UZAU01000056">
    <property type="status" value="NOT_ANNOTATED_CDS"/>
    <property type="molecule type" value="Genomic_DNA"/>
</dbReference>
<dbReference type="Gene3D" id="3.30.420.10">
    <property type="entry name" value="Ribonuclease H-like superfamily/Ribonuclease H"/>
    <property type="match status" value="1"/>
</dbReference>
<proteinExistence type="predicted"/>
<dbReference type="InterPro" id="IPR012337">
    <property type="entry name" value="RNaseH-like_sf"/>
</dbReference>
<feature type="domain" description="Reverse transcriptase" evidence="1">
    <location>
        <begin position="78"/>
        <end position="347"/>
    </location>
</feature>
<dbReference type="GO" id="GO:0004523">
    <property type="term" value="F:RNA-DNA hybrid ribonuclease activity"/>
    <property type="evidence" value="ECO:0007669"/>
    <property type="project" value="InterPro"/>
</dbReference>
<name>A0A803NJD4_CANSA</name>
<dbReference type="OMA" id="AKECHAS"/>
<dbReference type="InterPro" id="IPR000477">
    <property type="entry name" value="RT_dom"/>
</dbReference>
<dbReference type="InterPro" id="IPR036397">
    <property type="entry name" value="RNaseH_sf"/>
</dbReference>
<dbReference type="PANTHER" id="PTHR46890">
    <property type="entry name" value="NON-LTR RETROLELEMENT REVERSE TRANSCRIPTASE-LIKE PROTEIN-RELATED"/>
    <property type="match status" value="1"/>
</dbReference>
<protein>
    <recommendedName>
        <fullName evidence="1">Reverse transcriptase domain-containing protein</fullName>
    </recommendedName>
</protein>
<reference evidence="2" key="1">
    <citation type="submission" date="2018-11" db="EMBL/GenBank/DDBJ databases">
        <authorList>
            <person name="Grassa J C."/>
        </authorList>
    </citation>
    <scope>NUCLEOTIDE SEQUENCE [LARGE SCALE GENOMIC DNA]</scope>
</reference>
<dbReference type="InterPro" id="IPR043502">
    <property type="entry name" value="DNA/RNA_pol_sf"/>
</dbReference>
<dbReference type="Pfam" id="PF13966">
    <property type="entry name" value="zf-RVT"/>
    <property type="match status" value="1"/>
</dbReference>
<dbReference type="InterPro" id="IPR002156">
    <property type="entry name" value="RNaseH_domain"/>
</dbReference>
<dbReference type="CDD" id="cd01650">
    <property type="entry name" value="RT_nLTR_like"/>
    <property type="match status" value="1"/>
</dbReference>
<dbReference type="SUPFAM" id="SSF56672">
    <property type="entry name" value="DNA/RNA polymerases"/>
    <property type="match status" value="1"/>
</dbReference>
<dbReference type="Proteomes" id="UP000596661">
    <property type="component" value="Chromosome 1"/>
</dbReference>
<dbReference type="EnsemblPlants" id="evm.model.01.2007">
    <property type="protein sequence ID" value="cds.evm.model.01.2007"/>
    <property type="gene ID" value="evm.TU.01.2007"/>
</dbReference>
<evidence type="ECO:0000313" key="2">
    <source>
        <dbReference type="EnsemblPlants" id="cds.evm.model.01.2007"/>
    </source>
</evidence>
<dbReference type="CDD" id="cd06222">
    <property type="entry name" value="RNase_H_like"/>
    <property type="match status" value="1"/>
</dbReference>
<evidence type="ECO:0000313" key="3">
    <source>
        <dbReference type="Proteomes" id="UP000596661"/>
    </source>
</evidence>
<dbReference type="Pfam" id="PF00078">
    <property type="entry name" value="RVT_1"/>
    <property type="match status" value="1"/>
</dbReference>
<evidence type="ECO:0000259" key="1">
    <source>
        <dbReference type="PROSITE" id="PS50878"/>
    </source>
</evidence>
<accession>A0A803NJD4</accession>
<organism evidence="2 3">
    <name type="scientific">Cannabis sativa</name>
    <name type="common">Hemp</name>
    <name type="synonym">Marijuana</name>
    <dbReference type="NCBI Taxonomy" id="3483"/>
    <lineage>
        <taxon>Eukaryota</taxon>
        <taxon>Viridiplantae</taxon>
        <taxon>Streptophyta</taxon>
        <taxon>Embryophyta</taxon>
        <taxon>Tracheophyta</taxon>
        <taxon>Spermatophyta</taxon>
        <taxon>Magnoliopsida</taxon>
        <taxon>eudicotyledons</taxon>
        <taxon>Gunneridae</taxon>
        <taxon>Pentapetalae</taxon>
        <taxon>rosids</taxon>
        <taxon>fabids</taxon>
        <taxon>Rosales</taxon>
        <taxon>Cannabaceae</taxon>
        <taxon>Cannabis</taxon>
    </lineage>
</organism>
<reference evidence="2" key="2">
    <citation type="submission" date="2021-03" db="UniProtKB">
        <authorList>
            <consortium name="EnsemblPlants"/>
        </authorList>
    </citation>
    <scope>IDENTIFICATION</scope>
</reference>
<dbReference type="Gramene" id="evm.model.01.2007">
    <property type="protein sequence ID" value="cds.evm.model.01.2007"/>
    <property type="gene ID" value="evm.TU.01.2007"/>
</dbReference>
<dbReference type="SUPFAM" id="SSF53098">
    <property type="entry name" value="Ribonuclease H-like"/>
    <property type="match status" value="1"/>
</dbReference>
<dbReference type="GO" id="GO:0003676">
    <property type="term" value="F:nucleic acid binding"/>
    <property type="evidence" value="ECO:0007669"/>
    <property type="project" value="InterPro"/>
</dbReference>
<sequence>MFCSSNPAIDDELESLFAEKVTVSENEAIFRVPDDGEIKDVVFKLHPLKAPGPDGFPGIFFRKYWDIVGISVCWMVQQFFITGKMQERVNETFISLVPKTANAATFDHFRPISLCNFGYKIISRILTDRLKGCMDQLVSPFQSTFIPGRWIAESSIVAQEVLHSMKSKRGKMGVMAVKTDMSKAYDRLEWGFLARVLKANGFNSKVCTLLMECVTSVNYSILLNGAPLAPFNPNRGLRQGDPLSPFLFTLCSEVLSKLILRAERNADLNGIRVARNTSPITHLFYADDSIFFCSATVENANSLLNCLHKYERWSGQRVSNVKSGVVFSPNNRRHCREEIKGILGFGRGREFEEIKGNFQFQHNQPLWKVVDLFVPGSRRLNEKAIRDCFSNDIAEDILRIRILEEGEDVLFWKAEGSGKFTVKSAYWLSQQHRFNEPHLLWKKLWKTEIHPRLKHFCWKLFSDLLPTKCNLGFLQVDQLLRELCHSEVETADHLFFQCNCVRAIWFSGEIEDLDDICRSIKLRTRDFVSKTLWFDQEEENRVVIDDTRTVMSDLSDSRRPWCCKVDASVADGVAGFAGIQVIDDDVGSSKVSLGWNKVRSVLEGELLGIALALRMAKECHASVVKIEMDSLVAATTFGNAKLPYGWDTYPLFRDCLCQCKAFDKVVVCHVNKEHNVLADAIARWARVHLAEASGQLRDVSPSCGY</sequence>
<dbReference type="PROSITE" id="PS50878">
    <property type="entry name" value="RT_POL"/>
    <property type="match status" value="1"/>
</dbReference>
<dbReference type="PANTHER" id="PTHR46890:SF48">
    <property type="entry name" value="RNA-DIRECTED DNA POLYMERASE"/>
    <property type="match status" value="1"/>
</dbReference>
<dbReference type="InterPro" id="IPR044730">
    <property type="entry name" value="RNase_H-like_dom_plant"/>
</dbReference>
<dbReference type="Pfam" id="PF13456">
    <property type="entry name" value="RVT_3"/>
    <property type="match status" value="1"/>
</dbReference>
<dbReference type="InterPro" id="IPR026960">
    <property type="entry name" value="RVT-Znf"/>
</dbReference>
<dbReference type="InterPro" id="IPR052343">
    <property type="entry name" value="Retrotransposon-Effector_Assoc"/>
</dbReference>